<organism evidence="2 3">
    <name type="scientific">Pycnoporus cinnabarinus</name>
    <name type="common">Cinnabar-red polypore</name>
    <name type="synonym">Trametes cinnabarina</name>
    <dbReference type="NCBI Taxonomy" id="5643"/>
    <lineage>
        <taxon>Eukaryota</taxon>
        <taxon>Fungi</taxon>
        <taxon>Dikarya</taxon>
        <taxon>Basidiomycota</taxon>
        <taxon>Agaricomycotina</taxon>
        <taxon>Agaricomycetes</taxon>
        <taxon>Polyporales</taxon>
        <taxon>Polyporaceae</taxon>
        <taxon>Trametes</taxon>
    </lineage>
</organism>
<reference evidence="2" key="1">
    <citation type="submission" date="2014-01" db="EMBL/GenBank/DDBJ databases">
        <title>The genome of the white-rot fungus Pycnoporus cinnabarinus: a basidiomycete model with a versatile arsenal for lignocellulosic biomass breakdown.</title>
        <authorList>
            <person name="Levasseur A."/>
            <person name="Lomascolo A."/>
            <person name="Ruiz-Duenas F.J."/>
            <person name="Uzan E."/>
            <person name="Piumi F."/>
            <person name="Kues U."/>
            <person name="Ram A.F.J."/>
            <person name="Murat C."/>
            <person name="Haon M."/>
            <person name="Benoit I."/>
            <person name="Arfi Y."/>
            <person name="Chevret D."/>
            <person name="Drula E."/>
            <person name="Kwon M.J."/>
            <person name="Gouret P."/>
            <person name="Lesage-Meessen L."/>
            <person name="Lombard V."/>
            <person name="Mariette J."/>
            <person name="Noirot C."/>
            <person name="Park J."/>
            <person name="Patyshakuliyeva A."/>
            <person name="Wieneger R.A.B."/>
            <person name="Wosten H.A.B."/>
            <person name="Martin F."/>
            <person name="Coutinho P.M."/>
            <person name="de Vries R."/>
            <person name="Martinez A.T."/>
            <person name="Klopp C."/>
            <person name="Pontarotti P."/>
            <person name="Henrissat B."/>
            <person name="Record E."/>
        </authorList>
    </citation>
    <scope>NUCLEOTIDE SEQUENCE [LARGE SCALE GENOMIC DNA]</scope>
    <source>
        <strain evidence="2">BRFM137</strain>
    </source>
</reference>
<feature type="region of interest" description="Disordered" evidence="1">
    <location>
        <begin position="107"/>
        <end position="135"/>
    </location>
</feature>
<evidence type="ECO:0000313" key="2">
    <source>
        <dbReference type="EMBL" id="CDO69786.1"/>
    </source>
</evidence>
<evidence type="ECO:0000313" key="3">
    <source>
        <dbReference type="Proteomes" id="UP000029665"/>
    </source>
</evidence>
<comment type="caution">
    <text evidence="2">The sequence shown here is derived from an EMBL/GenBank/DDBJ whole genome shotgun (WGS) entry which is preliminary data.</text>
</comment>
<name>A0A060S6I4_PYCCI</name>
<sequence>MSSPPKSCLKRNSVSSSDRPLFFDGASPCTILDFGDTASTSDQSVSSSHSASFEQPQSRELRERRKSVSFCEDDEVRLIYPVKDPLHYQARKQAKRIFKACAEALRIDSPYSPPGSRRGSVSSVESVEEEDEYDV</sequence>
<feature type="region of interest" description="Disordered" evidence="1">
    <location>
        <begin position="38"/>
        <end position="68"/>
    </location>
</feature>
<dbReference type="Proteomes" id="UP000029665">
    <property type="component" value="Unassembled WGS sequence"/>
</dbReference>
<accession>A0A060S6I4</accession>
<evidence type="ECO:0000256" key="1">
    <source>
        <dbReference type="SAM" id="MobiDB-lite"/>
    </source>
</evidence>
<keyword evidence="3" id="KW-1185">Reference proteome</keyword>
<dbReference type="HOGENOM" id="CLU_1886801_0_0_1"/>
<dbReference type="AlphaFoldDB" id="A0A060S6I4"/>
<dbReference type="OrthoDB" id="2752256at2759"/>
<dbReference type="OMA" id="CAEAMKI"/>
<gene>
    <name evidence="2" type="ORF">BN946_scf184766.g31</name>
</gene>
<feature type="compositionally biased region" description="Low complexity" evidence="1">
    <location>
        <begin position="108"/>
        <end position="125"/>
    </location>
</feature>
<protein>
    <submittedName>
        <fullName evidence="2">Uncharacterized protein</fullName>
    </submittedName>
</protein>
<feature type="compositionally biased region" description="Polar residues" evidence="1">
    <location>
        <begin position="1"/>
        <end position="18"/>
    </location>
</feature>
<feature type="compositionally biased region" description="Low complexity" evidence="1">
    <location>
        <begin position="39"/>
        <end position="52"/>
    </location>
</feature>
<proteinExistence type="predicted"/>
<feature type="region of interest" description="Disordered" evidence="1">
    <location>
        <begin position="1"/>
        <end position="20"/>
    </location>
</feature>
<dbReference type="EMBL" id="CCBP010000055">
    <property type="protein sequence ID" value="CDO69786.1"/>
    <property type="molecule type" value="Genomic_DNA"/>
</dbReference>
<feature type="compositionally biased region" description="Acidic residues" evidence="1">
    <location>
        <begin position="126"/>
        <end position="135"/>
    </location>
</feature>